<reference evidence="2" key="1">
    <citation type="journal article" date="2023" name="bioRxiv">
        <title>Scaffold-level genome assemblies of two parasitoid biocontrol wasps reveal the parthenogenesis mechanism and an associated novel virus.</title>
        <authorList>
            <person name="Inwood S."/>
            <person name="Skelly J."/>
            <person name="Guhlin J."/>
            <person name="Harrop T."/>
            <person name="Goldson S."/>
            <person name="Dearden P."/>
        </authorList>
    </citation>
    <scope>NUCLEOTIDE SEQUENCE</scope>
    <source>
        <strain evidence="2">Irish</strain>
        <tissue evidence="2">Whole body</tissue>
    </source>
</reference>
<comment type="caution">
    <text evidence="2">The sequence shown here is derived from an EMBL/GenBank/DDBJ whole genome shotgun (WGS) entry which is preliminary data.</text>
</comment>
<dbReference type="AlphaFoldDB" id="A0AA39KT90"/>
<dbReference type="Proteomes" id="UP001168990">
    <property type="component" value="Unassembled WGS sequence"/>
</dbReference>
<keyword evidence="1" id="KW-1133">Transmembrane helix</keyword>
<keyword evidence="1" id="KW-0812">Transmembrane</keyword>
<evidence type="ECO:0000313" key="3">
    <source>
        <dbReference type="Proteomes" id="UP001168990"/>
    </source>
</evidence>
<gene>
    <name evidence="2" type="ORF">PV328_006044</name>
</gene>
<dbReference type="EMBL" id="JAQQBS010000002">
    <property type="protein sequence ID" value="KAK0172766.1"/>
    <property type="molecule type" value="Genomic_DNA"/>
</dbReference>
<reference evidence="2" key="2">
    <citation type="submission" date="2023-03" db="EMBL/GenBank/DDBJ databases">
        <authorList>
            <person name="Inwood S.N."/>
            <person name="Skelly J.G."/>
            <person name="Guhlin J."/>
            <person name="Harrop T.W.R."/>
            <person name="Goldson S.G."/>
            <person name="Dearden P.K."/>
        </authorList>
    </citation>
    <scope>NUCLEOTIDE SEQUENCE</scope>
    <source>
        <strain evidence="2">Irish</strain>
        <tissue evidence="2">Whole body</tissue>
    </source>
</reference>
<organism evidence="2 3">
    <name type="scientific">Microctonus aethiopoides</name>
    <dbReference type="NCBI Taxonomy" id="144406"/>
    <lineage>
        <taxon>Eukaryota</taxon>
        <taxon>Metazoa</taxon>
        <taxon>Ecdysozoa</taxon>
        <taxon>Arthropoda</taxon>
        <taxon>Hexapoda</taxon>
        <taxon>Insecta</taxon>
        <taxon>Pterygota</taxon>
        <taxon>Neoptera</taxon>
        <taxon>Endopterygota</taxon>
        <taxon>Hymenoptera</taxon>
        <taxon>Apocrita</taxon>
        <taxon>Ichneumonoidea</taxon>
        <taxon>Braconidae</taxon>
        <taxon>Euphorinae</taxon>
        <taxon>Microctonus</taxon>
    </lineage>
</organism>
<keyword evidence="3" id="KW-1185">Reference proteome</keyword>
<evidence type="ECO:0000256" key="1">
    <source>
        <dbReference type="SAM" id="Phobius"/>
    </source>
</evidence>
<feature type="transmembrane region" description="Helical" evidence="1">
    <location>
        <begin position="68"/>
        <end position="92"/>
    </location>
</feature>
<sequence>MGKKFGCQGKCNISKHHVKSMGGDLVWGFGRKYSSHIKEVFAIVGDILATVVCGHLYIIYVVRTFHQTVSSMACPKIFAILIVAVMIGVAMARPGHLGGYYGGYGHHYPYSYGYPYGYGHYGYGGFPYYGFGYGHYGHYF</sequence>
<protein>
    <submittedName>
        <fullName evidence="2">Uncharacterized protein</fullName>
    </submittedName>
</protein>
<name>A0AA39KT90_9HYME</name>
<feature type="transmembrane region" description="Helical" evidence="1">
    <location>
        <begin position="40"/>
        <end position="62"/>
    </location>
</feature>
<accession>A0AA39KT90</accession>
<keyword evidence="1" id="KW-0472">Membrane</keyword>
<evidence type="ECO:0000313" key="2">
    <source>
        <dbReference type="EMBL" id="KAK0172766.1"/>
    </source>
</evidence>
<proteinExistence type="predicted"/>